<keyword evidence="6" id="KW-0472">Membrane</keyword>
<sequence>MAAKAKKGARKTKSVKKNKVLSVVKSQTAVSGVSRVFKSRKRTRTLASILALAVLVGLIYFGRSYIVAAFVNGRPILRLSLVKELERKQGKTTLDSLVQKELITQEAQKKNITITNEDVQKEIDKITKAVEAQGVTLDAALSYQGQTRTDLEENIRIQKTLEILLADKLSVSEGDVKKYFEDNKAVYGTNPDYEQLKDSISDQLKQEKLSGEFQAWMDSLKKDSKIIYFVSY</sequence>
<dbReference type="EMBL" id="MGGR01000008">
    <property type="protein sequence ID" value="OGM34240.1"/>
    <property type="molecule type" value="Genomic_DNA"/>
</dbReference>
<feature type="transmembrane region" description="Helical" evidence="6">
    <location>
        <begin position="45"/>
        <end position="71"/>
    </location>
</feature>
<keyword evidence="6" id="KW-0812">Transmembrane</keyword>
<dbReference type="PANTHER" id="PTHR47245">
    <property type="entry name" value="PEPTIDYLPROLYL ISOMERASE"/>
    <property type="match status" value="1"/>
</dbReference>
<evidence type="ECO:0000313" key="7">
    <source>
        <dbReference type="EMBL" id="OGM34240.1"/>
    </source>
</evidence>
<organism evidence="7 8">
    <name type="scientific">Candidatus Woesebacteria bacterium RIFCSPHIGHO2_02_FULL_39_13</name>
    <dbReference type="NCBI Taxonomy" id="1802505"/>
    <lineage>
        <taxon>Bacteria</taxon>
        <taxon>Candidatus Woeseibacteriota</taxon>
    </lineage>
</organism>
<protein>
    <recommendedName>
        <fullName evidence="2">peptidylprolyl isomerase</fullName>
        <ecNumber evidence="2">5.2.1.8</ecNumber>
    </recommendedName>
</protein>
<dbReference type="PANTHER" id="PTHR47245:SF1">
    <property type="entry name" value="FOLDASE PROTEIN PRSA"/>
    <property type="match status" value="1"/>
</dbReference>
<dbReference type="GO" id="GO:0003755">
    <property type="term" value="F:peptidyl-prolyl cis-trans isomerase activity"/>
    <property type="evidence" value="ECO:0007669"/>
    <property type="project" value="UniProtKB-KW"/>
</dbReference>
<keyword evidence="5" id="KW-0413">Isomerase</keyword>
<name>A0A1F7Z489_9BACT</name>
<dbReference type="SUPFAM" id="SSF109998">
    <property type="entry name" value="Triger factor/SurA peptide-binding domain-like"/>
    <property type="match status" value="1"/>
</dbReference>
<dbReference type="Proteomes" id="UP000177169">
    <property type="component" value="Unassembled WGS sequence"/>
</dbReference>
<dbReference type="InterPro" id="IPR027304">
    <property type="entry name" value="Trigger_fact/SurA_dom_sf"/>
</dbReference>
<dbReference type="STRING" id="1802505.A3D01_01820"/>
<dbReference type="Pfam" id="PF13624">
    <property type="entry name" value="SurA_N_3"/>
    <property type="match status" value="1"/>
</dbReference>
<keyword evidence="6" id="KW-1133">Transmembrane helix</keyword>
<reference evidence="7 8" key="1">
    <citation type="journal article" date="2016" name="Nat. Commun.">
        <title>Thousands of microbial genomes shed light on interconnected biogeochemical processes in an aquifer system.</title>
        <authorList>
            <person name="Anantharaman K."/>
            <person name="Brown C.T."/>
            <person name="Hug L.A."/>
            <person name="Sharon I."/>
            <person name="Castelle C.J."/>
            <person name="Probst A.J."/>
            <person name="Thomas B.C."/>
            <person name="Singh A."/>
            <person name="Wilkins M.J."/>
            <person name="Karaoz U."/>
            <person name="Brodie E.L."/>
            <person name="Williams K.H."/>
            <person name="Hubbard S.S."/>
            <person name="Banfield J.F."/>
        </authorList>
    </citation>
    <scope>NUCLEOTIDE SEQUENCE [LARGE SCALE GENOMIC DNA]</scope>
</reference>
<keyword evidence="3" id="KW-0732">Signal</keyword>
<keyword evidence="4" id="KW-0697">Rotamase</keyword>
<gene>
    <name evidence="7" type="ORF">A3D01_01820</name>
</gene>
<dbReference type="EC" id="5.2.1.8" evidence="2"/>
<dbReference type="Gene3D" id="1.10.4030.10">
    <property type="entry name" value="Porin chaperone SurA, peptide-binding domain"/>
    <property type="match status" value="1"/>
</dbReference>
<evidence type="ECO:0000256" key="1">
    <source>
        <dbReference type="ARBA" id="ARBA00000971"/>
    </source>
</evidence>
<evidence type="ECO:0000313" key="8">
    <source>
        <dbReference type="Proteomes" id="UP000177169"/>
    </source>
</evidence>
<evidence type="ECO:0000256" key="5">
    <source>
        <dbReference type="ARBA" id="ARBA00023235"/>
    </source>
</evidence>
<comment type="caution">
    <text evidence="7">The sequence shown here is derived from an EMBL/GenBank/DDBJ whole genome shotgun (WGS) entry which is preliminary data.</text>
</comment>
<evidence type="ECO:0000256" key="6">
    <source>
        <dbReference type="SAM" id="Phobius"/>
    </source>
</evidence>
<evidence type="ECO:0000256" key="4">
    <source>
        <dbReference type="ARBA" id="ARBA00023110"/>
    </source>
</evidence>
<evidence type="ECO:0000256" key="3">
    <source>
        <dbReference type="ARBA" id="ARBA00022729"/>
    </source>
</evidence>
<accession>A0A1F7Z489</accession>
<dbReference type="AlphaFoldDB" id="A0A1F7Z489"/>
<comment type="catalytic activity">
    <reaction evidence="1">
        <text>[protein]-peptidylproline (omega=180) = [protein]-peptidylproline (omega=0)</text>
        <dbReference type="Rhea" id="RHEA:16237"/>
        <dbReference type="Rhea" id="RHEA-COMP:10747"/>
        <dbReference type="Rhea" id="RHEA-COMP:10748"/>
        <dbReference type="ChEBI" id="CHEBI:83833"/>
        <dbReference type="ChEBI" id="CHEBI:83834"/>
        <dbReference type="EC" id="5.2.1.8"/>
    </reaction>
</comment>
<proteinExistence type="predicted"/>
<evidence type="ECO:0000256" key="2">
    <source>
        <dbReference type="ARBA" id="ARBA00013194"/>
    </source>
</evidence>
<dbReference type="InterPro" id="IPR050245">
    <property type="entry name" value="PrsA_foldase"/>
</dbReference>